<proteinExistence type="inferred from homology"/>
<evidence type="ECO:0000256" key="6">
    <source>
        <dbReference type="ARBA" id="ARBA00022781"/>
    </source>
</evidence>
<evidence type="ECO:0000256" key="5">
    <source>
        <dbReference type="ARBA" id="ARBA00022692"/>
    </source>
</evidence>
<dbReference type="GO" id="GO:0045259">
    <property type="term" value="C:proton-transporting ATP synthase complex"/>
    <property type="evidence" value="ECO:0007669"/>
    <property type="project" value="UniProtKB-KW"/>
</dbReference>
<evidence type="ECO:0000256" key="10">
    <source>
        <dbReference type="ARBA" id="ARBA00023136"/>
    </source>
</evidence>
<evidence type="ECO:0000256" key="3">
    <source>
        <dbReference type="ARBA" id="ARBA00022448"/>
    </source>
</evidence>
<dbReference type="PANTHER" id="PTHR39937">
    <property type="entry name" value="ATP SYNTHASE PROTEIN 8"/>
    <property type="match status" value="1"/>
</dbReference>
<dbReference type="GO" id="GO:0015078">
    <property type="term" value="F:proton transmembrane transporter activity"/>
    <property type="evidence" value="ECO:0007669"/>
    <property type="project" value="InterPro"/>
</dbReference>
<keyword evidence="7 13" id="KW-1133">Transmembrane helix</keyword>
<comment type="similarity">
    <text evidence="2 12">Belongs to the ATPase protein 8 family.</text>
</comment>
<geneLocation type="mitochondrion" evidence="14"/>
<dbReference type="GeneID" id="20160535"/>
<evidence type="ECO:0000256" key="9">
    <source>
        <dbReference type="ARBA" id="ARBA00023128"/>
    </source>
</evidence>
<evidence type="ECO:0000256" key="7">
    <source>
        <dbReference type="ARBA" id="ARBA00022989"/>
    </source>
</evidence>
<keyword evidence="10 13" id="KW-0472">Membrane</keyword>
<sequence length="54" mass="6400">MPQLNPAPWLVYLCIVWLILLFLAPKKILSHTSLNEPNPKNVKTINTMWTWPWQ</sequence>
<accession>A0A0U1X4Y5</accession>
<dbReference type="Pfam" id="PF00895">
    <property type="entry name" value="ATP-synt_8"/>
    <property type="match status" value="1"/>
</dbReference>
<name>A0A0U1X4Y5_SYLGU</name>
<evidence type="ECO:0000256" key="8">
    <source>
        <dbReference type="ARBA" id="ARBA00023065"/>
    </source>
</evidence>
<dbReference type="AlphaFoldDB" id="A0A0U1X4Y5"/>
<keyword evidence="9 12" id="KW-0496">Mitochondrion</keyword>
<dbReference type="InterPro" id="IPR001421">
    <property type="entry name" value="ATP8_metazoa"/>
</dbReference>
<dbReference type="InterPro" id="IPR050635">
    <property type="entry name" value="ATPase_protein_8"/>
</dbReference>
<dbReference type="EMBL" id="KM035413">
    <property type="protein sequence ID" value="AIJ20083.1"/>
    <property type="molecule type" value="Genomic_DNA"/>
</dbReference>
<reference evidence="14" key="1">
    <citation type="journal article" date="2014" name="Mitochondrial DNA">
        <title>The complete mitochondrial genome of Hylarana guentheri (Amphidia, Anura, Ranidae).</title>
        <authorList>
            <person name="Wu X."/>
            <person name="Li Y."/>
            <person name="Zhang H."/>
            <person name="Jiang Z."/>
            <person name="Xue H."/>
            <person name="Yan P."/>
            <person name="Wu X."/>
        </authorList>
    </citation>
    <scope>NUCLEOTIDE SEQUENCE</scope>
</reference>
<dbReference type="GO" id="GO:0031966">
    <property type="term" value="C:mitochondrial membrane"/>
    <property type="evidence" value="ECO:0007669"/>
    <property type="project" value="UniProtKB-SubCell"/>
</dbReference>
<protein>
    <recommendedName>
        <fullName evidence="12">ATP synthase complex subunit 8</fullName>
    </recommendedName>
</protein>
<keyword evidence="11" id="KW-0066">ATP synthesis</keyword>
<evidence type="ECO:0000256" key="11">
    <source>
        <dbReference type="ARBA" id="ARBA00023310"/>
    </source>
</evidence>
<dbReference type="CTD" id="4509"/>
<evidence type="ECO:0000256" key="4">
    <source>
        <dbReference type="ARBA" id="ARBA00022547"/>
    </source>
</evidence>
<keyword evidence="4 12" id="KW-0138">CF(0)</keyword>
<evidence type="ECO:0000313" key="14">
    <source>
        <dbReference type="EMBL" id="AIJ20083.1"/>
    </source>
</evidence>
<keyword evidence="5 12" id="KW-0812">Transmembrane</keyword>
<gene>
    <name evidence="14" type="primary">ATP8</name>
</gene>
<evidence type="ECO:0000256" key="12">
    <source>
        <dbReference type="RuleBase" id="RU003661"/>
    </source>
</evidence>
<comment type="subcellular location">
    <subcellularLocation>
        <location evidence="1 12">Mitochondrion membrane</location>
        <topology evidence="1 12">Single-pass membrane protein</topology>
    </subcellularLocation>
</comment>
<organism evidence="14">
    <name type="scientific">Sylvirana guentheri</name>
    <name type="common">Gunther's frog</name>
    <name type="synonym">Rana guentheri</name>
    <dbReference type="NCBI Taxonomy" id="110109"/>
    <lineage>
        <taxon>Eukaryota</taxon>
        <taxon>Metazoa</taxon>
        <taxon>Chordata</taxon>
        <taxon>Craniata</taxon>
        <taxon>Vertebrata</taxon>
        <taxon>Euteleostomi</taxon>
        <taxon>Amphibia</taxon>
        <taxon>Batrachia</taxon>
        <taxon>Anura</taxon>
        <taxon>Neobatrachia</taxon>
        <taxon>Ranoidea</taxon>
        <taxon>Ranidae</taxon>
        <taxon>Sylvirana</taxon>
    </lineage>
</organism>
<evidence type="ECO:0000256" key="13">
    <source>
        <dbReference type="SAM" id="Phobius"/>
    </source>
</evidence>
<evidence type="ECO:0000256" key="2">
    <source>
        <dbReference type="ARBA" id="ARBA00008892"/>
    </source>
</evidence>
<keyword evidence="8 12" id="KW-0406">Ion transport</keyword>
<evidence type="ECO:0000256" key="1">
    <source>
        <dbReference type="ARBA" id="ARBA00004304"/>
    </source>
</evidence>
<dbReference type="RefSeq" id="YP_009054497.1">
    <property type="nucleotide sequence ID" value="NC_024748.1"/>
</dbReference>
<feature type="transmembrane region" description="Helical" evidence="13">
    <location>
        <begin position="6"/>
        <end position="24"/>
    </location>
</feature>
<keyword evidence="3 12" id="KW-0813">Transport</keyword>
<dbReference type="GO" id="GO:0015986">
    <property type="term" value="P:proton motive force-driven ATP synthesis"/>
    <property type="evidence" value="ECO:0007669"/>
    <property type="project" value="InterPro"/>
</dbReference>
<keyword evidence="6 12" id="KW-0375">Hydrogen ion transport</keyword>
<dbReference type="PANTHER" id="PTHR39937:SF1">
    <property type="entry name" value="ATP SYNTHASE PROTEIN 8"/>
    <property type="match status" value="1"/>
</dbReference>